<dbReference type="Gene3D" id="2.60.120.260">
    <property type="entry name" value="Galactose-binding domain-like"/>
    <property type="match status" value="2"/>
</dbReference>
<feature type="active site" evidence="7">
    <location>
        <position position="911"/>
    </location>
</feature>
<sequence>MVSLLRRGSRAAGVGALTAGVLALGGLTGPALAVVDESFDDGGSAWDSYGLDPTSTEDGTFCAEVPASDNPWDAGVVLNGVAVEEGTIYDFAFTASGDPGHTIRAVVGQDGAPYATVLDENVALSPELAEHAFTFTADLSLPATSGPEDPRGQIAFQVGGSGEAWTFCLDAVSLGGDTELLPQTSFADGAGVWDVSGETSQEVVEDALCLGVPAGGNPWSTGLTFNGLPIEEGGNYVLSFTASSDPSAGLRVLVGENAAPHRMVIEEHPVLSPEPEEHVFAFTASHTFPAESEDEPIGQLAFHLGAQAQDYTFCITDVSLVATATPPPPYSPDTGPAVRVNQHGYLPEGPKRATLVTDAEEPLAWELRDGDGQVAASGETLPHGFDPMAGLDVHVIDFTDTSLTGAGLTLAVGDEVSHPFAIGADLYQQLRYDALNYFYLARSGIDIDAAIVGEEYAREAGHVNDPERTRVPDSPNRGDYQVPCLTPEDEGSAWAYGDWSCPEGYALDVVGGWYDAGDHGKYVVNGGISVAQLMGLYERSVHAPTGDVDALGDGTLALPETGNGVPDVLDEARWQLQFLLSMQVPEGNPLAGMAHHKIHDVGWTGLPLMPAADPQERRLHRPSTAATLNLAATAAQGARLFADHEDVYPGFAGELLDAARLAWAAALENPELYAPAAAGGNGGGPYDDDEVTDEFYWAAAELYLTTGEPEFEQAVLDNPLHEADIWGPSGFTWGDTAALGRLNLATVPNDLPGRDAVRESVVEGARTYLAWQAQEPFATTYPGVDGDYEWGSNSMVVNNQVVLATAFDLTGQEEFRDGVVEAMDYLLGRNALNLSYLTGYGTVYSENQHSRWFAAQVNPALPNPPPGSLAGGPNSMRSTWDPTMQGLFGGGNDCAPAACYVDHINSWASNEITINWNAAMSWVASFLADQGDGSVAPAPAAVTVTEHPADVTVAEGAQGRFSAAASGEVLSVRWQRADADGDWVDVPDASTTELVLVASLEDDGARVRAVFTGPDGDVVTEAATMTVVPAEVAPGAAVVELSDDQVRAGDELGVTVHDVAPGEQVEIWLTSDPVLLATVEADGEGTLEVVVVVPADTQAGPHTVVALGLASGIEGSAALQVLAADDGGPGAGADGPGGLALTGASVVWLVAAIVLLLVAGGAAVAVTRARARREG</sequence>
<dbReference type="SUPFAM" id="SSF48208">
    <property type="entry name" value="Six-hairpin glycosidases"/>
    <property type="match status" value="1"/>
</dbReference>
<keyword evidence="9" id="KW-0812">Transmembrane</keyword>
<dbReference type="SUPFAM" id="SSF49785">
    <property type="entry name" value="Galactose-binding domain-like"/>
    <property type="match status" value="2"/>
</dbReference>
<dbReference type="EMBL" id="AXCZ01000058">
    <property type="protein sequence ID" value="KGM13202.1"/>
    <property type="molecule type" value="Genomic_DNA"/>
</dbReference>
<evidence type="ECO:0000259" key="12">
    <source>
        <dbReference type="Pfam" id="PF02927"/>
    </source>
</evidence>
<evidence type="ECO:0000256" key="2">
    <source>
        <dbReference type="ARBA" id="ARBA00022801"/>
    </source>
</evidence>
<keyword evidence="14" id="KW-1185">Reference proteome</keyword>
<evidence type="ECO:0000256" key="8">
    <source>
        <dbReference type="RuleBase" id="RU361166"/>
    </source>
</evidence>
<keyword evidence="2 6" id="KW-0378">Hydrolase</keyword>
<dbReference type="Gene3D" id="2.60.40.10">
    <property type="entry name" value="Immunoglobulins"/>
    <property type="match status" value="1"/>
</dbReference>
<dbReference type="Pfam" id="PF02927">
    <property type="entry name" value="CelD_N"/>
    <property type="match status" value="1"/>
</dbReference>
<dbReference type="Proteomes" id="UP000054314">
    <property type="component" value="Unassembled WGS sequence"/>
</dbReference>
<dbReference type="Gene3D" id="1.50.10.10">
    <property type="match status" value="1"/>
</dbReference>
<evidence type="ECO:0000313" key="14">
    <source>
        <dbReference type="Proteomes" id="UP000054314"/>
    </source>
</evidence>
<dbReference type="InterPro" id="IPR033126">
    <property type="entry name" value="Glyco_hydro_9_Asp/Glu_AS"/>
</dbReference>
<keyword evidence="4 6" id="KW-0326">Glycosidase</keyword>
<feature type="domain" description="Cellulase Ig-like" evidence="12">
    <location>
        <begin position="334"/>
        <end position="415"/>
    </location>
</feature>
<dbReference type="RefSeq" id="WP_052105206.1">
    <property type="nucleotide sequence ID" value="NZ_AXCZ01000058.1"/>
</dbReference>
<keyword evidence="5 6" id="KW-0624">Polysaccharide degradation</keyword>
<comment type="similarity">
    <text evidence="1 6 8">Belongs to the glycosyl hydrolase 9 (cellulase E) family.</text>
</comment>
<keyword evidence="8" id="KW-0136">Cellulose degradation</keyword>
<comment type="catalytic activity">
    <reaction evidence="8">
        <text>Endohydrolysis of (1-&gt;4)-beta-D-glucosidic linkages in cellulose, lichenin and cereal beta-D-glucans.</text>
        <dbReference type="EC" id="3.2.1.4"/>
    </reaction>
</comment>
<reference evidence="13 14" key="1">
    <citation type="submission" date="2013-08" db="EMBL/GenBank/DDBJ databases">
        <title>Genome sequencing of Cellulomonas bogoriensis 69B4.</title>
        <authorList>
            <person name="Chen F."/>
            <person name="Li Y."/>
            <person name="Wang G."/>
        </authorList>
    </citation>
    <scope>NUCLEOTIDE SEQUENCE [LARGE SCALE GENOMIC DNA]</scope>
    <source>
        <strain evidence="13 14">69B4</strain>
    </source>
</reference>
<dbReference type="InterPro" id="IPR014756">
    <property type="entry name" value="Ig_E-set"/>
</dbReference>
<gene>
    <name evidence="13" type="ORF">N869_15565</name>
</gene>
<dbReference type="InterPro" id="IPR004197">
    <property type="entry name" value="Cellulase_Ig-like"/>
</dbReference>
<evidence type="ECO:0000313" key="13">
    <source>
        <dbReference type="EMBL" id="KGM13202.1"/>
    </source>
</evidence>
<dbReference type="CDD" id="cd02850">
    <property type="entry name" value="E_set_Cellulase_N"/>
    <property type="match status" value="1"/>
</dbReference>
<dbReference type="InterPro" id="IPR018221">
    <property type="entry name" value="Glyco_hydro_9_His_AS"/>
</dbReference>
<keyword evidence="3 6" id="KW-0119">Carbohydrate metabolism</keyword>
<dbReference type="PROSITE" id="PS00592">
    <property type="entry name" value="GH9_2"/>
    <property type="match status" value="1"/>
</dbReference>
<organism evidence="13 14">
    <name type="scientific">Cellulomonas bogoriensis 69B4 = DSM 16987</name>
    <dbReference type="NCBI Taxonomy" id="1386082"/>
    <lineage>
        <taxon>Bacteria</taxon>
        <taxon>Bacillati</taxon>
        <taxon>Actinomycetota</taxon>
        <taxon>Actinomycetes</taxon>
        <taxon>Micrococcales</taxon>
        <taxon>Cellulomonadaceae</taxon>
        <taxon>Cellulomonas</taxon>
    </lineage>
</organism>
<keyword evidence="9" id="KW-1133">Transmembrane helix</keyword>
<dbReference type="PROSITE" id="PS00698">
    <property type="entry name" value="GH9_3"/>
    <property type="match status" value="1"/>
</dbReference>
<evidence type="ECO:0000256" key="7">
    <source>
        <dbReference type="PROSITE-ProRule" id="PRU10060"/>
    </source>
</evidence>
<dbReference type="InterPro" id="IPR008928">
    <property type="entry name" value="6-hairpin_glycosidase_sf"/>
</dbReference>
<accession>A0A0A0BZU9</accession>
<evidence type="ECO:0000256" key="3">
    <source>
        <dbReference type="ARBA" id="ARBA00023277"/>
    </source>
</evidence>
<evidence type="ECO:0000256" key="6">
    <source>
        <dbReference type="PROSITE-ProRule" id="PRU10059"/>
    </source>
</evidence>
<dbReference type="Pfam" id="PF02018">
    <property type="entry name" value="CBM_4_9"/>
    <property type="match status" value="1"/>
</dbReference>
<keyword evidence="9" id="KW-0472">Membrane</keyword>
<dbReference type="PANTHER" id="PTHR22298">
    <property type="entry name" value="ENDO-1,4-BETA-GLUCANASE"/>
    <property type="match status" value="1"/>
</dbReference>
<evidence type="ECO:0000256" key="4">
    <source>
        <dbReference type="ARBA" id="ARBA00023295"/>
    </source>
</evidence>
<dbReference type="OrthoDB" id="9758662at2"/>
<dbReference type="InterPro" id="IPR012341">
    <property type="entry name" value="6hp_glycosidase-like_sf"/>
</dbReference>
<protein>
    <recommendedName>
        <fullName evidence="8">Endoglucanase</fullName>
        <ecNumber evidence="8">3.2.1.4</ecNumber>
    </recommendedName>
</protein>
<feature type="active site" evidence="7">
    <location>
        <position position="902"/>
    </location>
</feature>
<evidence type="ECO:0000256" key="5">
    <source>
        <dbReference type="ARBA" id="ARBA00023326"/>
    </source>
</evidence>
<evidence type="ECO:0000259" key="11">
    <source>
        <dbReference type="Pfam" id="PF02018"/>
    </source>
</evidence>
<feature type="transmembrane region" description="Helical" evidence="9">
    <location>
        <begin position="1146"/>
        <end position="1166"/>
    </location>
</feature>
<feature type="active site" evidence="6">
    <location>
        <position position="849"/>
    </location>
</feature>
<name>A0A0A0BZU9_9CELL</name>
<dbReference type="AlphaFoldDB" id="A0A0A0BZU9"/>
<dbReference type="GO" id="GO:0030245">
    <property type="term" value="P:cellulose catabolic process"/>
    <property type="evidence" value="ECO:0007669"/>
    <property type="project" value="UniProtKB-KW"/>
</dbReference>
<evidence type="ECO:0000256" key="9">
    <source>
        <dbReference type="SAM" id="Phobius"/>
    </source>
</evidence>
<proteinExistence type="inferred from homology"/>
<evidence type="ECO:0000259" key="10">
    <source>
        <dbReference type="Pfam" id="PF00759"/>
    </source>
</evidence>
<comment type="caution">
    <text evidence="13">The sequence shown here is derived from an EMBL/GenBank/DDBJ whole genome shotgun (WGS) entry which is preliminary data.</text>
</comment>
<dbReference type="InterPro" id="IPR008979">
    <property type="entry name" value="Galactose-bd-like_sf"/>
</dbReference>
<dbReference type="InterPro" id="IPR001701">
    <property type="entry name" value="Glyco_hydro_9"/>
</dbReference>
<dbReference type="InterPro" id="IPR003305">
    <property type="entry name" value="CenC_carb-bd"/>
</dbReference>
<dbReference type="EC" id="3.2.1.4" evidence="8"/>
<evidence type="ECO:0000256" key="1">
    <source>
        <dbReference type="ARBA" id="ARBA00007072"/>
    </source>
</evidence>
<dbReference type="Pfam" id="PF00759">
    <property type="entry name" value="Glyco_hydro_9"/>
    <property type="match status" value="1"/>
</dbReference>
<dbReference type="InterPro" id="IPR013783">
    <property type="entry name" value="Ig-like_fold"/>
</dbReference>
<dbReference type="SUPFAM" id="SSF81296">
    <property type="entry name" value="E set domains"/>
    <property type="match status" value="1"/>
</dbReference>
<dbReference type="GO" id="GO:0008810">
    <property type="term" value="F:cellulase activity"/>
    <property type="evidence" value="ECO:0007669"/>
    <property type="project" value="UniProtKB-EC"/>
</dbReference>
<feature type="domain" description="CBM-cenC" evidence="11">
    <location>
        <begin position="34"/>
        <end position="138"/>
    </location>
</feature>
<feature type="domain" description="Glycoside hydrolase family 9" evidence="10">
    <location>
        <begin position="427"/>
        <end position="923"/>
    </location>
</feature>